<dbReference type="InterPro" id="IPR014349">
    <property type="entry name" value="Rieske_Fe-S_prot"/>
</dbReference>
<feature type="domain" description="Rieske" evidence="7">
    <location>
        <begin position="42"/>
        <end position="141"/>
    </location>
</feature>
<dbReference type="Proteomes" id="UP000198820">
    <property type="component" value="Unassembled WGS sequence"/>
</dbReference>
<dbReference type="SUPFAM" id="SSF50022">
    <property type="entry name" value="ISP domain"/>
    <property type="match status" value="1"/>
</dbReference>
<keyword evidence="3" id="KW-0408">Iron</keyword>
<keyword evidence="1" id="KW-0001">2Fe-2S</keyword>
<dbReference type="PROSITE" id="PS51296">
    <property type="entry name" value="RIESKE"/>
    <property type="match status" value="1"/>
</dbReference>
<evidence type="ECO:0000259" key="7">
    <source>
        <dbReference type="PROSITE" id="PS51296"/>
    </source>
</evidence>
<dbReference type="Gene3D" id="2.102.10.10">
    <property type="entry name" value="Rieske [2Fe-2S] iron-sulphur domain"/>
    <property type="match status" value="1"/>
</dbReference>
<dbReference type="EMBL" id="FNQF01000002">
    <property type="protein sequence ID" value="SDZ88506.1"/>
    <property type="molecule type" value="Genomic_DNA"/>
</dbReference>
<dbReference type="InterPro" id="IPR036922">
    <property type="entry name" value="Rieske_2Fe-2S_sf"/>
</dbReference>
<sequence>MMDRKKFVKTLGICVVGIPLASQVLQSCSSIYYADTLEKGGKIIVEKSEFINDKNKERKYVLVTPQDTDFPISLYKIEEDNYVASLLKCTHRGCELNVGGNIYSCPCHGSEFTTTGEVLEGPAEEQLKTFKTTTDDQNIYIYLN</sequence>
<dbReference type="STRING" id="908615.SAMN05421540_10272"/>
<comment type="cofactor">
    <cofactor evidence="6">
        <name>[2Fe-2S] cluster</name>
        <dbReference type="ChEBI" id="CHEBI:190135"/>
    </cofactor>
</comment>
<dbReference type="Pfam" id="PF00355">
    <property type="entry name" value="Rieske"/>
    <property type="match status" value="1"/>
</dbReference>
<evidence type="ECO:0000256" key="3">
    <source>
        <dbReference type="ARBA" id="ARBA00023004"/>
    </source>
</evidence>
<keyword evidence="9" id="KW-1185">Reference proteome</keyword>
<evidence type="ECO:0000256" key="1">
    <source>
        <dbReference type="ARBA" id="ARBA00022714"/>
    </source>
</evidence>
<proteinExistence type="predicted"/>
<accession>A0A1H3WMZ6</accession>
<dbReference type="RefSeq" id="WP_093238993.1">
    <property type="nucleotide sequence ID" value="NZ_FNQF01000002.1"/>
</dbReference>
<dbReference type="InterPro" id="IPR017941">
    <property type="entry name" value="Rieske_2Fe-2S"/>
</dbReference>
<evidence type="ECO:0000256" key="4">
    <source>
        <dbReference type="ARBA" id="ARBA00023014"/>
    </source>
</evidence>
<evidence type="ECO:0000256" key="6">
    <source>
        <dbReference type="ARBA" id="ARBA00034078"/>
    </source>
</evidence>
<dbReference type="GO" id="GO:0051537">
    <property type="term" value="F:2 iron, 2 sulfur cluster binding"/>
    <property type="evidence" value="ECO:0007669"/>
    <property type="project" value="UniProtKB-KW"/>
</dbReference>
<evidence type="ECO:0000313" key="9">
    <source>
        <dbReference type="Proteomes" id="UP000198820"/>
    </source>
</evidence>
<dbReference type="GO" id="GO:0046872">
    <property type="term" value="F:metal ion binding"/>
    <property type="evidence" value="ECO:0007669"/>
    <property type="project" value="UniProtKB-KW"/>
</dbReference>
<dbReference type="PRINTS" id="PR00162">
    <property type="entry name" value="RIESKE"/>
</dbReference>
<gene>
    <name evidence="8" type="ORF">SAMN05421540_10272</name>
</gene>
<reference evidence="8 9" key="1">
    <citation type="submission" date="2016-10" db="EMBL/GenBank/DDBJ databases">
        <authorList>
            <person name="de Groot N.N."/>
        </authorList>
    </citation>
    <scope>NUCLEOTIDE SEQUENCE [LARGE SCALE GENOMIC DNA]</scope>
    <source>
        <strain evidence="8 9">DSM 23581</strain>
    </source>
</reference>
<organism evidence="8 9">
    <name type="scientific">Psychroflexus halocasei</name>
    <dbReference type="NCBI Taxonomy" id="908615"/>
    <lineage>
        <taxon>Bacteria</taxon>
        <taxon>Pseudomonadati</taxon>
        <taxon>Bacteroidota</taxon>
        <taxon>Flavobacteriia</taxon>
        <taxon>Flavobacteriales</taxon>
        <taxon>Flavobacteriaceae</taxon>
        <taxon>Psychroflexus</taxon>
    </lineage>
</organism>
<protein>
    <submittedName>
        <fullName evidence="8">Cytochrome b6-f complex iron-sulfur subunit</fullName>
    </submittedName>
</protein>
<keyword evidence="5" id="KW-1015">Disulfide bond</keyword>
<keyword evidence="2" id="KW-0479">Metal-binding</keyword>
<dbReference type="CDD" id="cd03467">
    <property type="entry name" value="Rieske"/>
    <property type="match status" value="1"/>
</dbReference>
<evidence type="ECO:0000313" key="8">
    <source>
        <dbReference type="EMBL" id="SDZ88506.1"/>
    </source>
</evidence>
<evidence type="ECO:0000256" key="2">
    <source>
        <dbReference type="ARBA" id="ARBA00022723"/>
    </source>
</evidence>
<dbReference type="AlphaFoldDB" id="A0A1H3WMZ6"/>
<name>A0A1H3WMZ6_9FLAO</name>
<dbReference type="PANTHER" id="PTHR10134">
    <property type="entry name" value="CYTOCHROME B-C1 COMPLEX SUBUNIT RIESKE, MITOCHONDRIAL"/>
    <property type="match status" value="1"/>
</dbReference>
<evidence type="ECO:0000256" key="5">
    <source>
        <dbReference type="ARBA" id="ARBA00023157"/>
    </source>
</evidence>
<dbReference type="PROSITE" id="PS51257">
    <property type="entry name" value="PROKAR_LIPOPROTEIN"/>
    <property type="match status" value="1"/>
</dbReference>
<dbReference type="InterPro" id="IPR005805">
    <property type="entry name" value="Rieske_Fe-S_prot_C"/>
</dbReference>
<dbReference type="GO" id="GO:0016020">
    <property type="term" value="C:membrane"/>
    <property type="evidence" value="ECO:0007669"/>
    <property type="project" value="InterPro"/>
</dbReference>
<keyword evidence="4" id="KW-0411">Iron-sulfur</keyword>